<accession>A0A2N9EHP9</accession>
<dbReference type="Gene3D" id="2.170.150.80">
    <property type="entry name" value="NAC domain"/>
    <property type="match status" value="1"/>
</dbReference>
<dbReference type="PANTHER" id="PTHR31719">
    <property type="entry name" value="NAC TRANSCRIPTION FACTOR 56"/>
    <property type="match status" value="1"/>
</dbReference>
<dbReference type="Pfam" id="PF02365">
    <property type="entry name" value="NAM"/>
    <property type="match status" value="1"/>
</dbReference>
<dbReference type="GO" id="GO:0006355">
    <property type="term" value="P:regulation of DNA-templated transcription"/>
    <property type="evidence" value="ECO:0007669"/>
    <property type="project" value="InterPro"/>
</dbReference>
<evidence type="ECO:0000256" key="3">
    <source>
        <dbReference type="ARBA" id="ARBA00023163"/>
    </source>
</evidence>
<feature type="domain" description="NAC" evidence="5">
    <location>
        <begin position="14"/>
        <end position="208"/>
    </location>
</feature>
<dbReference type="PROSITE" id="PS51005">
    <property type="entry name" value="NAC"/>
    <property type="match status" value="1"/>
</dbReference>
<dbReference type="GO" id="GO:0048731">
    <property type="term" value="P:system development"/>
    <property type="evidence" value="ECO:0007669"/>
    <property type="project" value="TreeGrafter"/>
</dbReference>
<dbReference type="PANTHER" id="PTHR31719:SF164">
    <property type="entry name" value="NAC DOMAIN-CONTAINING PROTEIN"/>
    <property type="match status" value="1"/>
</dbReference>
<dbReference type="InterPro" id="IPR036093">
    <property type="entry name" value="NAC_dom_sf"/>
</dbReference>
<gene>
    <name evidence="6" type="ORF">FSB_LOCUS6348</name>
</gene>
<sequence>MAVTVKNYCMNYTIPGAYKFHPTDEELVLFYLRDKNRGGPVPSDTVKECDLYGSKEPWEIWEMFDGGRDNVEDHELYFFTKIKYKKNSSIRIERRVGSGSWKSERAADEVHKRGTKICIGYKKRFHYFNENNPEQNGGWIMHEYRINQEDESHGTGTSTSSRIPQIRGIVEEEGQEGGRESMNKENIGGGSDLKVQSNEYVLCRIIKNGPERKKNFQRYADEIVDDANAIVDNADEIVDDANAIVDNADEIVDDADAIVDNTDEIVDDTDIVKH</sequence>
<dbReference type="SUPFAM" id="SSF101941">
    <property type="entry name" value="NAC domain"/>
    <property type="match status" value="1"/>
</dbReference>
<dbReference type="InterPro" id="IPR003441">
    <property type="entry name" value="NAC-dom"/>
</dbReference>
<name>A0A2N9EHP9_FAGSY</name>
<evidence type="ECO:0000313" key="6">
    <source>
        <dbReference type="EMBL" id="SPC78466.1"/>
    </source>
</evidence>
<organism evidence="6">
    <name type="scientific">Fagus sylvatica</name>
    <name type="common">Beechnut</name>
    <dbReference type="NCBI Taxonomy" id="28930"/>
    <lineage>
        <taxon>Eukaryota</taxon>
        <taxon>Viridiplantae</taxon>
        <taxon>Streptophyta</taxon>
        <taxon>Embryophyta</taxon>
        <taxon>Tracheophyta</taxon>
        <taxon>Spermatophyta</taxon>
        <taxon>Magnoliopsida</taxon>
        <taxon>eudicotyledons</taxon>
        <taxon>Gunneridae</taxon>
        <taxon>Pentapetalae</taxon>
        <taxon>rosids</taxon>
        <taxon>fabids</taxon>
        <taxon>Fagales</taxon>
        <taxon>Fagaceae</taxon>
        <taxon>Fagus</taxon>
    </lineage>
</organism>
<evidence type="ECO:0000256" key="2">
    <source>
        <dbReference type="ARBA" id="ARBA00023125"/>
    </source>
</evidence>
<dbReference type="AlphaFoldDB" id="A0A2N9EHP9"/>
<reference evidence="6" key="1">
    <citation type="submission" date="2018-02" db="EMBL/GenBank/DDBJ databases">
        <authorList>
            <person name="Cohen D.B."/>
            <person name="Kent A.D."/>
        </authorList>
    </citation>
    <scope>NUCLEOTIDE SEQUENCE</scope>
</reference>
<keyword evidence="4" id="KW-0539">Nucleus</keyword>
<dbReference type="EMBL" id="OIVN01000335">
    <property type="protein sequence ID" value="SPC78466.1"/>
    <property type="molecule type" value="Genomic_DNA"/>
</dbReference>
<evidence type="ECO:0000256" key="4">
    <source>
        <dbReference type="ARBA" id="ARBA00023242"/>
    </source>
</evidence>
<evidence type="ECO:0000259" key="5">
    <source>
        <dbReference type="PROSITE" id="PS51005"/>
    </source>
</evidence>
<evidence type="ECO:0000256" key="1">
    <source>
        <dbReference type="ARBA" id="ARBA00023015"/>
    </source>
</evidence>
<proteinExistence type="predicted"/>
<keyword evidence="2" id="KW-0238">DNA-binding</keyword>
<dbReference type="GO" id="GO:0003677">
    <property type="term" value="F:DNA binding"/>
    <property type="evidence" value="ECO:0007669"/>
    <property type="project" value="UniProtKB-KW"/>
</dbReference>
<protein>
    <recommendedName>
        <fullName evidence="5">NAC domain-containing protein</fullName>
    </recommendedName>
</protein>
<keyword evidence="1" id="KW-0805">Transcription regulation</keyword>
<keyword evidence="3" id="KW-0804">Transcription</keyword>